<dbReference type="SUPFAM" id="SSF48403">
    <property type="entry name" value="Ankyrin repeat"/>
    <property type="match status" value="1"/>
</dbReference>
<dbReference type="PROSITE" id="PS50297">
    <property type="entry name" value="ANK_REP_REGION"/>
    <property type="match status" value="4"/>
</dbReference>
<evidence type="ECO:0000313" key="7">
    <source>
        <dbReference type="Proteomes" id="UP000750711"/>
    </source>
</evidence>
<accession>A0A9P8L3N1</accession>
<feature type="repeat" description="ANK" evidence="3">
    <location>
        <begin position="522"/>
        <end position="547"/>
    </location>
</feature>
<name>A0A9P8L3N1_9PEZI</name>
<evidence type="ECO:0008006" key="8">
    <source>
        <dbReference type="Google" id="ProtNLM"/>
    </source>
</evidence>
<evidence type="ECO:0000313" key="6">
    <source>
        <dbReference type="EMBL" id="KAH0553447.1"/>
    </source>
</evidence>
<dbReference type="InterPro" id="IPR036770">
    <property type="entry name" value="Ankyrin_rpt-contain_sf"/>
</dbReference>
<feature type="transmembrane region" description="Helical" evidence="5">
    <location>
        <begin position="839"/>
        <end position="859"/>
    </location>
</feature>
<keyword evidence="7" id="KW-1185">Reference proteome</keyword>
<evidence type="ECO:0000256" key="1">
    <source>
        <dbReference type="ARBA" id="ARBA00022737"/>
    </source>
</evidence>
<proteinExistence type="predicted"/>
<evidence type="ECO:0000256" key="4">
    <source>
        <dbReference type="SAM" id="MobiDB-lite"/>
    </source>
</evidence>
<protein>
    <recommendedName>
        <fullName evidence="8">Ankyrin repeat protein</fullName>
    </recommendedName>
</protein>
<dbReference type="EMBL" id="JAGHQM010001470">
    <property type="protein sequence ID" value="KAH0553447.1"/>
    <property type="molecule type" value="Genomic_DNA"/>
</dbReference>
<keyword evidence="5" id="KW-1133">Transmembrane helix</keyword>
<keyword evidence="1" id="KW-0677">Repeat</keyword>
<dbReference type="PANTHER" id="PTHR24171">
    <property type="entry name" value="ANKYRIN REPEAT DOMAIN-CONTAINING PROTEIN 39-RELATED"/>
    <property type="match status" value="1"/>
</dbReference>
<evidence type="ECO:0000256" key="3">
    <source>
        <dbReference type="PROSITE-ProRule" id="PRU00023"/>
    </source>
</evidence>
<dbReference type="Pfam" id="PF12796">
    <property type="entry name" value="Ank_2"/>
    <property type="match status" value="2"/>
</dbReference>
<feature type="repeat" description="ANK" evidence="3">
    <location>
        <begin position="418"/>
        <end position="450"/>
    </location>
</feature>
<sequence length="936" mass="104397">MQWCWSPTAGDPSQQPGFREESRLGDMLSVESHAGVDDYLLHELSDTNEVTYDFYEQNCPYQRIGFSNSLQPNSKMFRLVEEFSDGLVYKGDSFGDHSYIDADQSRECSSLCRCRLHDQTPEAFTFTAYKSPTRLAVTVNSIHLYSELINAIGLECIQLEAPGQGAVVNGLVLLKHYQTLSAHLNTLSLSLAGNPTTHSLILEMTLLIHGFLLDGEIFRSYGYEDLYEDAFLTFEHWKEFQQARLERDISSLEEGYYAIDETSHFEESSMPPAQADPPDRAREVHPIDIHMDENPTALSEPIPGLVSDSDAQSSPSTLTLPEIEMQFIAPLAESITQDHQGDQQSLYRFAERENANFSVWSLAEKREPDREPVLRPGQGFLAAPDSDGNWYDGRITAAAKIGDELMVRFLLYNGVVVDSSKPLAEAAKAGHEPVVRLLLDHGAVINGVRDRYGYSQSPLAEAAKAGHKSVVRSLLDRGADIDDRGYRKSKSPLNEAVKAGHESIVRLLLDRGANVNGVATDSSETPLAKAVKAGDESIFRLLLDRGAASVIKIIAEYSDSESTIRSFRRSVVQRALTARQPTLGDRRLPHESNYDPQHYIECKQRLQTLYKEFGEQCLKLTEEAENALTSFRDLAKGFRGHREAWARGIKTLRNLCNGRLPRNLDDAIAFLCISKAISKTLDANGACDYTNQFLSDLDRWQVLFSPDATALGAYREAVRMMWGIVLDKDVLCSVQASKLETLTYFQALASTLVRQTSRLLNIRSTSDKGLESSQRRWRLRRNQNPPDLETSYGLPDSSLSGQCLPPSGATNSKPPDPVTPPKGTSLRRDINRDNSSAKMNPIVVLLMAGAIFAIVLLFLKRQRNASVEVNCKDWKSQQFDVKHATNHIVNRLQQITPASASAVVKLQAKLSYILEFGIITRFSELRQAFVDITCSS</sequence>
<evidence type="ECO:0000256" key="5">
    <source>
        <dbReference type="SAM" id="Phobius"/>
    </source>
</evidence>
<reference evidence="6" key="1">
    <citation type="submission" date="2021-03" db="EMBL/GenBank/DDBJ databases">
        <title>Comparative genomics and phylogenomic investigation of the class Geoglossomycetes provide insights into ecological specialization and systematics.</title>
        <authorList>
            <person name="Melie T."/>
            <person name="Pirro S."/>
            <person name="Miller A.N."/>
            <person name="Quandt A."/>
        </authorList>
    </citation>
    <scope>NUCLEOTIDE SEQUENCE</scope>
    <source>
        <strain evidence="6">CAQ_001_2017</strain>
    </source>
</reference>
<keyword evidence="2 3" id="KW-0040">ANK repeat</keyword>
<organism evidence="6 7">
    <name type="scientific">Trichoglossum hirsutum</name>
    <dbReference type="NCBI Taxonomy" id="265104"/>
    <lineage>
        <taxon>Eukaryota</taxon>
        <taxon>Fungi</taxon>
        <taxon>Dikarya</taxon>
        <taxon>Ascomycota</taxon>
        <taxon>Pezizomycotina</taxon>
        <taxon>Geoglossomycetes</taxon>
        <taxon>Geoglossales</taxon>
        <taxon>Geoglossaceae</taxon>
        <taxon>Trichoglossum</taxon>
    </lineage>
</organism>
<dbReference type="PROSITE" id="PS50088">
    <property type="entry name" value="ANK_REPEAT"/>
    <property type="match status" value="4"/>
</dbReference>
<keyword evidence="5" id="KW-0812">Transmembrane</keyword>
<feature type="region of interest" description="Disordered" evidence="4">
    <location>
        <begin position="773"/>
        <end position="832"/>
    </location>
</feature>
<dbReference type="SMART" id="SM00248">
    <property type="entry name" value="ANK"/>
    <property type="match status" value="4"/>
</dbReference>
<dbReference type="Gene3D" id="1.25.40.20">
    <property type="entry name" value="Ankyrin repeat-containing domain"/>
    <property type="match status" value="1"/>
</dbReference>
<dbReference type="Proteomes" id="UP000750711">
    <property type="component" value="Unassembled WGS sequence"/>
</dbReference>
<comment type="caution">
    <text evidence="6">The sequence shown here is derived from an EMBL/GenBank/DDBJ whole genome shotgun (WGS) entry which is preliminary data.</text>
</comment>
<dbReference type="InterPro" id="IPR002110">
    <property type="entry name" value="Ankyrin_rpt"/>
</dbReference>
<keyword evidence="5" id="KW-0472">Membrane</keyword>
<feature type="non-terminal residue" evidence="6">
    <location>
        <position position="1"/>
    </location>
</feature>
<evidence type="ECO:0000256" key="2">
    <source>
        <dbReference type="ARBA" id="ARBA00023043"/>
    </source>
</evidence>
<feature type="repeat" description="ANK" evidence="3">
    <location>
        <begin position="454"/>
        <end position="486"/>
    </location>
</feature>
<dbReference type="AlphaFoldDB" id="A0A9P8L3N1"/>
<gene>
    <name evidence="6" type="ORF">GP486_006483</name>
</gene>
<feature type="repeat" description="ANK" evidence="3">
    <location>
        <begin position="488"/>
        <end position="520"/>
    </location>
</feature>